<keyword evidence="4" id="KW-1185">Reference proteome</keyword>
<dbReference type="AlphaFoldDB" id="A0A8A4TQX8"/>
<dbReference type="PANTHER" id="PTHR33498">
    <property type="entry name" value="TRANSPOSASE FOR INSERTION SEQUENCE ELEMENT IS1557"/>
    <property type="match status" value="1"/>
</dbReference>
<dbReference type="NCBIfam" id="NF033550">
    <property type="entry name" value="transpos_ISL3"/>
    <property type="match status" value="1"/>
</dbReference>
<evidence type="ECO:0000259" key="1">
    <source>
        <dbReference type="Pfam" id="PF01610"/>
    </source>
</evidence>
<dbReference type="InterPro" id="IPR002560">
    <property type="entry name" value="Transposase_DDE"/>
</dbReference>
<sequence length="246" mass="27997">MMPFSILPTGTDIRVLCLSYSVRGIEIHCKSPCTGDACPRCGRVSRRIHSRYERIVWDGAWQAVAVALILKVRKFFCDNPKCPRMVFSDSFPETAPPYCRRTQRLTSQLLDLGLALGGEAGSRLARKLGLDWSADTLLRVIRHTEIPPLDRVRVLGVDDFAFRRGQRYGTILVDLERHKPVDLLEDRGAANLSDWLQTHPGVEIISRDRWRPYANAATTSAPKAIQVVDRWHLRKNLTELLERLVQ</sequence>
<evidence type="ECO:0000259" key="2">
    <source>
        <dbReference type="Pfam" id="PF14690"/>
    </source>
</evidence>
<feature type="domain" description="Transposase IS204/IS1001/IS1096/IS1165 zinc-finger" evidence="2">
    <location>
        <begin position="37"/>
        <end position="79"/>
    </location>
</feature>
<dbReference type="RefSeq" id="WP_237381937.1">
    <property type="nucleotide sequence ID" value="NZ_CP071793.1"/>
</dbReference>
<dbReference type="Pfam" id="PF14690">
    <property type="entry name" value="Zn_ribbon_ISL3"/>
    <property type="match status" value="1"/>
</dbReference>
<dbReference type="PANTHER" id="PTHR33498:SF1">
    <property type="entry name" value="TRANSPOSASE FOR INSERTION SEQUENCE ELEMENT IS1557"/>
    <property type="match status" value="1"/>
</dbReference>
<proteinExistence type="predicted"/>
<evidence type="ECO:0000313" key="3">
    <source>
        <dbReference type="EMBL" id="QTD51817.1"/>
    </source>
</evidence>
<dbReference type="EMBL" id="CP071793">
    <property type="protein sequence ID" value="QTD51817.1"/>
    <property type="molecule type" value="Genomic_DNA"/>
</dbReference>
<evidence type="ECO:0000313" key="4">
    <source>
        <dbReference type="Proteomes" id="UP000663929"/>
    </source>
</evidence>
<reference evidence="3" key="1">
    <citation type="submission" date="2021-03" db="EMBL/GenBank/DDBJ databases">
        <title>Acanthopleuribacteraceae sp. M133.</title>
        <authorList>
            <person name="Wang G."/>
        </authorList>
    </citation>
    <scope>NUCLEOTIDE SEQUENCE</scope>
    <source>
        <strain evidence="3">M133</strain>
    </source>
</reference>
<protein>
    <submittedName>
        <fullName evidence="3">ISL3 family transposase</fullName>
    </submittedName>
</protein>
<feature type="domain" description="Transposase IS204/IS1001/IS1096/IS1165 DDE" evidence="1">
    <location>
        <begin position="155"/>
        <end position="243"/>
    </location>
</feature>
<name>A0A8A4TQX8_SULCO</name>
<dbReference type="Pfam" id="PF01610">
    <property type="entry name" value="DDE_Tnp_ISL3"/>
    <property type="match status" value="1"/>
</dbReference>
<dbReference type="InterPro" id="IPR047951">
    <property type="entry name" value="Transpos_ISL3"/>
</dbReference>
<organism evidence="3 4">
    <name type="scientific">Sulfidibacter corallicola</name>
    <dbReference type="NCBI Taxonomy" id="2818388"/>
    <lineage>
        <taxon>Bacteria</taxon>
        <taxon>Pseudomonadati</taxon>
        <taxon>Acidobacteriota</taxon>
        <taxon>Holophagae</taxon>
        <taxon>Acanthopleuribacterales</taxon>
        <taxon>Acanthopleuribacteraceae</taxon>
        <taxon>Sulfidibacter</taxon>
    </lineage>
</organism>
<accession>A0A8A4TQX8</accession>
<dbReference type="InterPro" id="IPR029261">
    <property type="entry name" value="Transposase_Znf"/>
</dbReference>
<dbReference type="Proteomes" id="UP000663929">
    <property type="component" value="Chromosome"/>
</dbReference>
<gene>
    <name evidence="3" type="ORF">J3U87_05045</name>
</gene>
<dbReference type="KEGG" id="scor:J3U87_05045"/>